<dbReference type="CDD" id="cd01434">
    <property type="entry name" value="EFG_mtEFG1_IV"/>
    <property type="match status" value="1"/>
</dbReference>
<dbReference type="InterPro" id="IPR005517">
    <property type="entry name" value="Transl_elong_EFG/EF2_IV"/>
</dbReference>
<accession>A0A1F4TPJ4</accession>
<dbReference type="SUPFAM" id="SSF50447">
    <property type="entry name" value="Translation proteins"/>
    <property type="match status" value="1"/>
</dbReference>
<evidence type="ECO:0000256" key="2">
    <source>
        <dbReference type="ARBA" id="ARBA00022741"/>
    </source>
</evidence>
<name>A0A1F4TPJ4_UNCSA</name>
<protein>
    <recommendedName>
        <fullName evidence="4">Elongation factor G</fullName>
    </recommendedName>
</protein>
<dbReference type="PRINTS" id="PR00315">
    <property type="entry name" value="ELONGATNFCT"/>
</dbReference>
<sequence length="676" mass="74038">MKQYPPEKIRNVGVVGSGSVGKTSLCEALLFKAGVIPRQGKVLDGNTVSDYDPEEIKRGISIHSALLPFEHKDHAINLIDTPGYIDFIGDAISTLRIVDSIIIVVDAVSGYGSALENLWKLADQYNLPRIIIINKMDKDRADFDATLEKLRSKFSHGIVPVQVPIGVGANFSGIHSLLQHDYPPELEDAVKKNKELLIEGLAEIDDQILEEFLDNKEITEEEMRETLIKAIEADKVFPVFCTASLKDIGIEEILDEIIDWMPPANDKPAAAKGLDGSDVEVKIDTKEPFSGLIFKTVSEPHIGNLAYIRVYSGTILPSSLVYNASKGKEERIGQIVTMRGKTKVDLPVLSAGEIAVLPKLKITGTGNTLCDKNSKVLFENPKFPESVVSFAVKPKSKADQEKMGLGLSSFSHEDLTFKVSYHAETKETVVSGMGDLHLESILKRLKDRHGIEIEVGAPRIAYKETIIGKSKAQGKYKKQTGGRGQYGDTWLEIEPLEHGKGFEFVNKIVGGTIPKNYIPAVEKGIREAMAGGVVAGYPVVDVRITLVDGSYHEVDSSDMAFKIAGSMGFKKAFADAKPILLEPVVEITVTAPAEHIGEVTGDLNKHRGKILQIETEKVVALVPAGEISKYATTLRSFTHGQGVFSTKFSHYEQVPPQTQQKLVEIYQKMKEAGGTH</sequence>
<dbReference type="SUPFAM" id="SSF52540">
    <property type="entry name" value="P-loop containing nucleoside triphosphate hydrolases"/>
    <property type="match status" value="1"/>
</dbReference>
<dbReference type="CDD" id="cd04170">
    <property type="entry name" value="EF-G_bact"/>
    <property type="match status" value="1"/>
</dbReference>
<keyword evidence="2" id="KW-0547">Nucleotide-binding</keyword>
<dbReference type="Pfam" id="PF00009">
    <property type="entry name" value="GTP_EFTU"/>
    <property type="match status" value="1"/>
</dbReference>
<keyword evidence="6" id="KW-0251">Elongation factor</keyword>
<dbReference type="Gene3D" id="3.30.230.10">
    <property type="match status" value="1"/>
</dbReference>
<evidence type="ECO:0000259" key="5">
    <source>
        <dbReference type="PROSITE" id="PS51722"/>
    </source>
</evidence>
<dbReference type="InterPro" id="IPR027417">
    <property type="entry name" value="P-loop_NTPase"/>
</dbReference>
<dbReference type="CDD" id="cd04088">
    <property type="entry name" value="EFG_mtEFG_II"/>
    <property type="match status" value="1"/>
</dbReference>
<dbReference type="InterPro" id="IPR035649">
    <property type="entry name" value="EFG_V"/>
</dbReference>
<dbReference type="NCBIfam" id="NF009891">
    <property type="entry name" value="PRK13351.1-1"/>
    <property type="match status" value="1"/>
</dbReference>
<dbReference type="InterPro" id="IPR041095">
    <property type="entry name" value="EFG_II"/>
</dbReference>
<dbReference type="Gene3D" id="3.40.50.300">
    <property type="entry name" value="P-loop containing nucleotide triphosphate hydrolases"/>
    <property type="match status" value="1"/>
</dbReference>
<dbReference type="Pfam" id="PF00679">
    <property type="entry name" value="EFG_C"/>
    <property type="match status" value="1"/>
</dbReference>
<dbReference type="AlphaFoldDB" id="A0A1F4TPJ4"/>
<evidence type="ECO:0000256" key="4">
    <source>
        <dbReference type="NCBIfam" id="TIGR00484"/>
    </source>
</evidence>
<dbReference type="InterPro" id="IPR053905">
    <property type="entry name" value="EF-G-like_DII"/>
</dbReference>
<keyword evidence="3" id="KW-0342">GTP-binding</keyword>
<dbReference type="GO" id="GO:0032790">
    <property type="term" value="P:ribosome disassembly"/>
    <property type="evidence" value="ECO:0007669"/>
    <property type="project" value="TreeGrafter"/>
</dbReference>
<dbReference type="InterPro" id="IPR014721">
    <property type="entry name" value="Ribsml_uS5_D2-typ_fold_subgr"/>
</dbReference>
<dbReference type="InterPro" id="IPR035647">
    <property type="entry name" value="EFG_III/V"/>
</dbReference>
<dbReference type="PROSITE" id="PS51722">
    <property type="entry name" value="G_TR_2"/>
    <property type="match status" value="1"/>
</dbReference>
<dbReference type="Gene3D" id="2.40.30.10">
    <property type="entry name" value="Translation factors"/>
    <property type="match status" value="1"/>
</dbReference>
<dbReference type="Pfam" id="PF22042">
    <property type="entry name" value="EF-G_D2"/>
    <property type="match status" value="1"/>
</dbReference>
<dbReference type="FunFam" id="3.30.70.870:FF:000002">
    <property type="entry name" value="Translation elongation factor 2"/>
    <property type="match status" value="1"/>
</dbReference>
<dbReference type="SMART" id="SM00838">
    <property type="entry name" value="EFG_C"/>
    <property type="match status" value="1"/>
</dbReference>
<dbReference type="NCBIfam" id="NF009381">
    <property type="entry name" value="PRK12740.1-5"/>
    <property type="match status" value="1"/>
</dbReference>
<dbReference type="InterPro" id="IPR009000">
    <property type="entry name" value="Transl_B-barrel_sf"/>
</dbReference>
<evidence type="ECO:0000313" key="7">
    <source>
        <dbReference type="Proteomes" id="UP000177309"/>
    </source>
</evidence>
<dbReference type="InterPro" id="IPR004540">
    <property type="entry name" value="Transl_elong_EFG/EF2"/>
</dbReference>
<dbReference type="InterPro" id="IPR000640">
    <property type="entry name" value="EFG_V-like"/>
</dbReference>
<proteinExistence type="inferred from homology"/>
<comment type="similarity">
    <text evidence="1">Belongs to the TRAFAC class translation factor GTPase superfamily. Classic translation factor GTPase family. EF-G/EF-2 subfamily.</text>
</comment>
<dbReference type="Pfam" id="PF03764">
    <property type="entry name" value="EFG_IV"/>
    <property type="match status" value="1"/>
</dbReference>
<evidence type="ECO:0000256" key="3">
    <source>
        <dbReference type="ARBA" id="ARBA00023134"/>
    </source>
</evidence>
<dbReference type="FunFam" id="3.30.230.10:FF:000003">
    <property type="entry name" value="Elongation factor G"/>
    <property type="match status" value="1"/>
</dbReference>
<dbReference type="InterPro" id="IPR000795">
    <property type="entry name" value="T_Tr_GTP-bd_dom"/>
</dbReference>
<evidence type="ECO:0000256" key="1">
    <source>
        <dbReference type="ARBA" id="ARBA00005870"/>
    </source>
</evidence>
<dbReference type="GO" id="GO:0003924">
    <property type="term" value="F:GTPase activity"/>
    <property type="evidence" value="ECO:0007669"/>
    <property type="project" value="InterPro"/>
</dbReference>
<dbReference type="CDD" id="cd16262">
    <property type="entry name" value="EFG_III"/>
    <property type="match status" value="1"/>
</dbReference>
<dbReference type="Gene3D" id="3.30.70.240">
    <property type="match status" value="1"/>
</dbReference>
<dbReference type="InterPro" id="IPR047872">
    <property type="entry name" value="EFG_IV"/>
</dbReference>
<dbReference type="Gene3D" id="3.30.70.870">
    <property type="entry name" value="Elongation Factor G (Translational Gtpase), domain 3"/>
    <property type="match status" value="1"/>
</dbReference>
<dbReference type="SUPFAM" id="SSF54980">
    <property type="entry name" value="EF-G C-terminal domain-like"/>
    <property type="match status" value="2"/>
</dbReference>
<organism evidence="6 7">
    <name type="scientific">candidate division WOR-1 bacterium RIFOXYC2_FULL_41_25</name>
    <dbReference type="NCBI Taxonomy" id="1802586"/>
    <lineage>
        <taxon>Bacteria</taxon>
        <taxon>Bacillati</taxon>
        <taxon>Saganbacteria</taxon>
    </lineage>
</organism>
<dbReference type="InterPro" id="IPR020568">
    <property type="entry name" value="Ribosomal_Su5_D2-typ_SF"/>
</dbReference>
<keyword evidence="6" id="KW-0648">Protein biosynthesis</keyword>
<dbReference type="SUPFAM" id="SSF54211">
    <property type="entry name" value="Ribosomal protein S5 domain 2-like"/>
    <property type="match status" value="1"/>
</dbReference>
<dbReference type="PANTHER" id="PTHR43261:SF6">
    <property type="entry name" value="ELONGATION FACTOR G-LIKE PROTEIN"/>
    <property type="match status" value="1"/>
</dbReference>
<dbReference type="CDD" id="cd03713">
    <property type="entry name" value="EFG_mtEFG_C"/>
    <property type="match status" value="1"/>
</dbReference>
<dbReference type="PANTHER" id="PTHR43261">
    <property type="entry name" value="TRANSLATION ELONGATION FACTOR G-RELATED"/>
    <property type="match status" value="1"/>
</dbReference>
<dbReference type="EMBL" id="MEUI01000014">
    <property type="protein sequence ID" value="OGC34642.1"/>
    <property type="molecule type" value="Genomic_DNA"/>
</dbReference>
<reference evidence="6 7" key="1">
    <citation type="journal article" date="2016" name="Nat. Commun.">
        <title>Thousands of microbial genomes shed light on interconnected biogeochemical processes in an aquifer system.</title>
        <authorList>
            <person name="Anantharaman K."/>
            <person name="Brown C.T."/>
            <person name="Hug L.A."/>
            <person name="Sharon I."/>
            <person name="Castelle C.J."/>
            <person name="Probst A.J."/>
            <person name="Thomas B.C."/>
            <person name="Singh A."/>
            <person name="Wilkins M.J."/>
            <person name="Karaoz U."/>
            <person name="Brodie E.L."/>
            <person name="Williams K.H."/>
            <person name="Hubbard S.S."/>
            <person name="Banfield J.F."/>
        </authorList>
    </citation>
    <scope>NUCLEOTIDE SEQUENCE [LARGE SCALE GENOMIC DNA]</scope>
</reference>
<dbReference type="InterPro" id="IPR009022">
    <property type="entry name" value="EFG_III"/>
</dbReference>
<feature type="domain" description="Tr-type G" evidence="5">
    <location>
        <begin position="7"/>
        <end position="266"/>
    </location>
</feature>
<dbReference type="NCBIfam" id="TIGR00484">
    <property type="entry name" value="EF-G"/>
    <property type="match status" value="1"/>
</dbReference>
<dbReference type="InterPro" id="IPR005225">
    <property type="entry name" value="Small_GTP-bd"/>
</dbReference>
<evidence type="ECO:0000313" key="6">
    <source>
        <dbReference type="EMBL" id="OGC34642.1"/>
    </source>
</evidence>
<dbReference type="SMART" id="SM00889">
    <property type="entry name" value="EFG_IV"/>
    <property type="match status" value="1"/>
</dbReference>
<dbReference type="GO" id="GO:0005525">
    <property type="term" value="F:GTP binding"/>
    <property type="evidence" value="ECO:0007669"/>
    <property type="project" value="UniProtKB-UniRule"/>
</dbReference>
<dbReference type="NCBIfam" id="TIGR00231">
    <property type="entry name" value="small_GTP"/>
    <property type="match status" value="1"/>
</dbReference>
<gene>
    <name evidence="6" type="ORF">A2462_04860</name>
</gene>
<dbReference type="GO" id="GO:0003746">
    <property type="term" value="F:translation elongation factor activity"/>
    <property type="evidence" value="ECO:0007669"/>
    <property type="project" value="UniProtKB-UniRule"/>
</dbReference>
<dbReference type="FunFam" id="3.30.70.240:FF:000001">
    <property type="entry name" value="Elongation factor G"/>
    <property type="match status" value="1"/>
</dbReference>
<dbReference type="Proteomes" id="UP000177309">
    <property type="component" value="Unassembled WGS sequence"/>
</dbReference>
<comment type="caution">
    <text evidence="6">The sequence shown here is derived from an EMBL/GenBank/DDBJ whole genome shotgun (WGS) entry which is preliminary data.</text>
</comment>
<dbReference type="Pfam" id="PF14492">
    <property type="entry name" value="EFG_III"/>
    <property type="match status" value="1"/>
</dbReference>